<accession>A0A7S1G4R6</accession>
<evidence type="ECO:0000313" key="6">
    <source>
        <dbReference type="EMBL" id="CAD8910378.1"/>
    </source>
</evidence>
<dbReference type="InterPro" id="IPR001841">
    <property type="entry name" value="Znf_RING"/>
</dbReference>
<reference evidence="6" key="1">
    <citation type="submission" date="2021-01" db="EMBL/GenBank/DDBJ databases">
        <authorList>
            <person name="Corre E."/>
            <person name="Pelletier E."/>
            <person name="Niang G."/>
            <person name="Scheremetjew M."/>
            <person name="Finn R."/>
            <person name="Kale V."/>
            <person name="Holt S."/>
            <person name="Cochrane G."/>
            <person name="Meng A."/>
            <person name="Brown T."/>
            <person name="Cohen L."/>
        </authorList>
    </citation>
    <scope>NUCLEOTIDE SEQUENCE</scope>
    <source>
        <strain evidence="6">Ms1</strain>
    </source>
</reference>
<dbReference type="GO" id="GO:0061630">
    <property type="term" value="F:ubiquitin protein ligase activity"/>
    <property type="evidence" value="ECO:0007669"/>
    <property type="project" value="TreeGrafter"/>
</dbReference>
<evidence type="ECO:0000256" key="2">
    <source>
        <dbReference type="ARBA" id="ARBA00022771"/>
    </source>
</evidence>
<dbReference type="SMART" id="SM00184">
    <property type="entry name" value="RING"/>
    <property type="match status" value="1"/>
</dbReference>
<proteinExistence type="predicted"/>
<dbReference type="EMBL" id="HBFS01005313">
    <property type="protein sequence ID" value="CAD8910378.1"/>
    <property type="molecule type" value="Transcribed_RNA"/>
</dbReference>
<dbReference type="PROSITE" id="PS50089">
    <property type="entry name" value="ZF_RING_2"/>
    <property type="match status" value="1"/>
</dbReference>
<keyword evidence="2 4" id="KW-0863">Zinc-finger</keyword>
<evidence type="ECO:0000256" key="1">
    <source>
        <dbReference type="ARBA" id="ARBA00022723"/>
    </source>
</evidence>
<evidence type="ECO:0000259" key="5">
    <source>
        <dbReference type="PROSITE" id="PS50089"/>
    </source>
</evidence>
<keyword evidence="1" id="KW-0479">Metal-binding</keyword>
<keyword evidence="3" id="KW-0862">Zinc</keyword>
<organism evidence="6">
    <name type="scientific">Bicosoecida sp. CB-2014</name>
    <dbReference type="NCBI Taxonomy" id="1486930"/>
    <lineage>
        <taxon>Eukaryota</taxon>
        <taxon>Sar</taxon>
        <taxon>Stramenopiles</taxon>
        <taxon>Bigyra</taxon>
        <taxon>Opalozoa</taxon>
        <taxon>Bicosoecida</taxon>
    </lineage>
</organism>
<protein>
    <recommendedName>
        <fullName evidence="5">RING-type domain-containing protein</fullName>
    </recommendedName>
</protein>
<dbReference type="PANTHER" id="PTHR46858:SF5">
    <property type="entry name" value="E3 UBIQUITIN-PROTEIN LIGASE APD1-RELATED"/>
    <property type="match status" value="1"/>
</dbReference>
<dbReference type="Pfam" id="PF13920">
    <property type="entry name" value="zf-C3HC4_3"/>
    <property type="match status" value="1"/>
</dbReference>
<gene>
    <name evidence="6" type="ORF">BSP0115_LOCUS3583</name>
</gene>
<name>A0A7S1G4R6_9STRA</name>
<dbReference type="GO" id="GO:0016567">
    <property type="term" value="P:protein ubiquitination"/>
    <property type="evidence" value="ECO:0007669"/>
    <property type="project" value="TreeGrafter"/>
</dbReference>
<dbReference type="Gene3D" id="3.30.40.10">
    <property type="entry name" value="Zinc/RING finger domain, C3HC4 (zinc finger)"/>
    <property type="match status" value="1"/>
</dbReference>
<dbReference type="PANTHER" id="PTHR46858">
    <property type="entry name" value="OS05G0521000 PROTEIN"/>
    <property type="match status" value="1"/>
</dbReference>
<dbReference type="SUPFAM" id="SSF57850">
    <property type="entry name" value="RING/U-box"/>
    <property type="match status" value="1"/>
</dbReference>
<evidence type="ECO:0000256" key="4">
    <source>
        <dbReference type="PROSITE-ProRule" id="PRU00175"/>
    </source>
</evidence>
<sequence>MQDSESAARALFFIMTAGWSLHECVARWRLSGALSEAAENQLTVPAAAALARRKADAHGRGDDGGRAVALLGEVTAIGRSRMEPMRTFNGLEAVLVYTSTSRVMRGPRVGWTGVWIGDFVEPHIIGEGVREADEWGLMSRASDEGGLRPVVVQRVTRGGHVSGPELDDVVGSVVPGHGGSVLVEGGTITQPAKFPLLMRLYNLVRHFQLPVALRHRQSALTVGQVVAAIGTLEWRDGDVFLRPHSVIGTVLVGEGGIASRLRGARLSAVGTTALAAVAVTAAWATTSLALRDNGVVLSARTSAVVDAPWHAWEWAKRCWRRGSIWEDPDAPDSSIDGDSFVEAASVDEDEVDADAFAAGLEGAAARSEAADTSATECIVCCERKRNALFLDCGHFATCYTCARRCFSTRGGRSCPICRGHIRKVVKVFVV</sequence>
<dbReference type="InterPro" id="IPR013083">
    <property type="entry name" value="Znf_RING/FYVE/PHD"/>
</dbReference>
<dbReference type="GO" id="GO:0008270">
    <property type="term" value="F:zinc ion binding"/>
    <property type="evidence" value="ECO:0007669"/>
    <property type="project" value="UniProtKB-KW"/>
</dbReference>
<dbReference type="AlphaFoldDB" id="A0A7S1G4R6"/>
<feature type="domain" description="RING-type" evidence="5">
    <location>
        <begin position="377"/>
        <end position="418"/>
    </location>
</feature>
<evidence type="ECO:0000256" key="3">
    <source>
        <dbReference type="ARBA" id="ARBA00022833"/>
    </source>
</evidence>